<protein>
    <recommendedName>
        <fullName evidence="1">Lipid A deacylase</fullName>
        <ecNumber evidence="1">3.1.1.77</ecNumber>
    </recommendedName>
    <alternativeName>
        <fullName evidence="1">LPS 3-O-deacylase</fullName>
    </alternativeName>
    <alternativeName>
        <fullName evidence="1">Outer membrane enzyme</fullName>
    </alternativeName>
</protein>
<evidence type="ECO:0000256" key="2">
    <source>
        <dbReference type="PIRSR" id="PIRSR029681-1"/>
    </source>
</evidence>
<feature type="signal peptide" evidence="4">
    <location>
        <begin position="1"/>
        <end position="29"/>
    </location>
</feature>
<feature type="site" description="Critical for activity" evidence="3">
    <location>
        <position position="161"/>
    </location>
</feature>
<name>A0A1M5HBJ5_9ALTE</name>
<dbReference type="PIRSF" id="PIRSF029681">
    <property type="entry name" value="PagL"/>
    <property type="match status" value="1"/>
</dbReference>
<keyword evidence="1" id="KW-0378">Hydrolase</keyword>
<feature type="active site" description="Charge relay system" evidence="2">
    <location>
        <position position="172"/>
    </location>
</feature>
<dbReference type="GO" id="GO:0009279">
    <property type="term" value="C:cell outer membrane"/>
    <property type="evidence" value="ECO:0007669"/>
    <property type="project" value="UniProtKB-SubCell"/>
</dbReference>
<evidence type="ECO:0000256" key="1">
    <source>
        <dbReference type="PIRNR" id="PIRNR029681"/>
    </source>
</evidence>
<comment type="catalytic activity">
    <reaction evidence="1">
        <text>a 3-(acyloxy)acyl derivative of bacterial toxin + H2O = a 3-hydroxyacyl derivative of bacterial toxin + a fatty acid + H(+)</text>
        <dbReference type="Rhea" id="RHEA:12032"/>
        <dbReference type="ChEBI" id="CHEBI:15377"/>
        <dbReference type="ChEBI" id="CHEBI:15378"/>
        <dbReference type="ChEBI" id="CHEBI:28868"/>
        <dbReference type="ChEBI" id="CHEBI:136853"/>
        <dbReference type="ChEBI" id="CHEBI:140675"/>
        <dbReference type="EC" id="3.1.1.77"/>
    </reaction>
</comment>
<dbReference type="GO" id="GO:0050528">
    <property type="term" value="F:acyloxyacyl hydrolase activity"/>
    <property type="evidence" value="ECO:0007669"/>
    <property type="project" value="UniProtKB-EC"/>
</dbReference>
<dbReference type="AlphaFoldDB" id="A0A1M5HBJ5"/>
<evidence type="ECO:0000256" key="4">
    <source>
        <dbReference type="SAM" id="SignalP"/>
    </source>
</evidence>
<keyword evidence="1" id="KW-0998">Cell outer membrane</keyword>
<keyword evidence="1" id="KW-0472">Membrane</keyword>
<reference evidence="6" key="1">
    <citation type="submission" date="2016-11" db="EMBL/GenBank/DDBJ databases">
        <authorList>
            <person name="Varghese N."/>
            <person name="Submissions S."/>
        </authorList>
    </citation>
    <scope>NUCLEOTIDE SEQUENCE [LARGE SCALE GENOMIC DNA]</scope>
    <source>
        <strain evidence="6">CGMCC 1.8995</strain>
    </source>
</reference>
<keyword evidence="6" id="KW-1185">Reference proteome</keyword>
<accession>A0A1M5HBJ5</accession>
<comment type="subunit">
    <text evidence="1">Homodimer.</text>
</comment>
<feature type="active site" description="Charge relay system" evidence="2">
    <location>
        <position position="160"/>
    </location>
</feature>
<comment type="function">
    <text evidence="1">Has lipid A 3-O-deacylase activity. Hydrolyzes the ester bond at the 3 position of lipid A, a bioactive component of lipopolysaccharide (LPS), thereby releasing the primary fatty acyl moiety.</text>
</comment>
<dbReference type="Pfam" id="PF09411">
    <property type="entry name" value="PagL"/>
    <property type="match status" value="1"/>
</dbReference>
<dbReference type="Gene3D" id="2.40.160.20">
    <property type="match status" value="1"/>
</dbReference>
<evidence type="ECO:0000313" key="5">
    <source>
        <dbReference type="EMBL" id="SHG13172.1"/>
    </source>
</evidence>
<dbReference type="STRING" id="634436.SAMN05216361_1390"/>
<dbReference type="OrthoDB" id="9797122at2"/>
<feature type="chain" id="PRO_5012793361" description="Lipid A deacylase" evidence="4">
    <location>
        <begin position="30"/>
        <end position="182"/>
    </location>
</feature>
<organism evidence="5 6">
    <name type="scientific">Marisediminitalea aggregata</name>
    <dbReference type="NCBI Taxonomy" id="634436"/>
    <lineage>
        <taxon>Bacteria</taxon>
        <taxon>Pseudomonadati</taxon>
        <taxon>Pseudomonadota</taxon>
        <taxon>Gammaproteobacteria</taxon>
        <taxon>Alteromonadales</taxon>
        <taxon>Alteromonadaceae</taxon>
        <taxon>Marisediminitalea</taxon>
    </lineage>
</organism>
<dbReference type="EC" id="3.1.1.77" evidence="1"/>
<comment type="subcellular location">
    <subcellularLocation>
        <location evidence="1">Cell outer membrane</location>
        <topology evidence="1">Multi-pass membrane protein</topology>
    </subcellularLocation>
</comment>
<sequence>MKFSTIKQSLGAVFTAGLLALSAPQSGLADELSVDYLQGEGDVQGVKLAYRRDSDYLHAYFPQLDLSFEASINVWEYGNPSRYDSNFVLAFSPVFRHTFHENQHGEVYGEFGIGVSLLDDTRFAGKDISTHFQFEDRLGLGYRFGQSRQYAVTLRYFHYSNGGLKSPNPGYDYISLSFSKRL</sequence>
<proteinExistence type="inferred from homology"/>
<feature type="active site" description="Charge relay system" evidence="2">
    <location>
        <position position="158"/>
    </location>
</feature>
<comment type="similarity">
    <text evidence="1">Belongs to the PagL family.</text>
</comment>
<evidence type="ECO:0000256" key="3">
    <source>
        <dbReference type="PIRSR" id="PIRSR029681-2"/>
    </source>
</evidence>
<dbReference type="InterPro" id="IPR018550">
    <property type="entry name" value="Lipid-A_deacylase-rel"/>
</dbReference>
<dbReference type="EMBL" id="FQWD01000002">
    <property type="protein sequence ID" value="SHG13172.1"/>
    <property type="molecule type" value="Genomic_DNA"/>
</dbReference>
<dbReference type="RefSeq" id="WP_073319865.1">
    <property type="nucleotide sequence ID" value="NZ_FQWD01000002.1"/>
</dbReference>
<keyword evidence="4" id="KW-0732">Signal</keyword>
<evidence type="ECO:0000313" key="6">
    <source>
        <dbReference type="Proteomes" id="UP000184520"/>
    </source>
</evidence>
<gene>
    <name evidence="5" type="ORF">SAMN05216361_1390</name>
</gene>
<dbReference type="Proteomes" id="UP000184520">
    <property type="component" value="Unassembled WGS sequence"/>
</dbReference>